<name>A0A2R3Q8F5_9BURK</name>
<dbReference type="Pfam" id="PF01734">
    <property type="entry name" value="Patatin"/>
    <property type="match status" value="1"/>
</dbReference>
<dbReference type="OrthoDB" id="5290098at2"/>
<keyword evidence="2 4" id="KW-0442">Lipid degradation</keyword>
<evidence type="ECO:0000313" key="7">
    <source>
        <dbReference type="Proteomes" id="UP000237925"/>
    </source>
</evidence>
<accession>A0A2R3Q8F5</accession>
<protein>
    <submittedName>
        <fullName evidence="6">Patatin</fullName>
    </submittedName>
</protein>
<keyword evidence="7" id="KW-1185">Reference proteome</keyword>
<evidence type="ECO:0000256" key="4">
    <source>
        <dbReference type="PROSITE-ProRule" id="PRU01161"/>
    </source>
</evidence>
<dbReference type="InterPro" id="IPR016035">
    <property type="entry name" value="Acyl_Trfase/lysoPLipase"/>
</dbReference>
<dbReference type="PANTHER" id="PTHR14226">
    <property type="entry name" value="NEUROPATHY TARGET ESTERASE/SWISS CHEESE D.MELANOGASTER"/>
    <property type="match status" value="1"/>
</dbReference>
<evidence type="ECO:0000313" key="6">
    <source>
        <dbReference type="EMBL" id="AVO47954.1"/>
    </source>
</evidence>
<organism evidence="6 7">
    <name type="scientific">Melaminivora suipulveris</name>
    <dbReference type="NCBI Taxonomy" id="2109913"/>
    <lineage>
        <taxon>Bacteria</taxon>
        <taxon>Pseudomonadati</taxon>
        <taxon>Pseudomonadota</taxon>
        <taxon>Betaproteobacteria</taxon>
        <taxon>Burkholderiales</taxon>
        <taxon>Comamonadaceae</taxon>
        <taxon>Melaminivora</taxon>
    </lineage>
</organism>
<comment type="caution">
    <text evidence="4">Lacks conserved residue(s) required for the propagation of feature annotation.</text>
</comment>
<feature type="active site" description="Proton acceptor" evidence="4">
    <location>
        <position position="197"/>
    </location>
</feature>
<dbReference type="SUPFAM" id="SSF52151">
    <property type="entry name" value="FabD/lysophospholipase-like"/>
    <property type="match status" value="1"/>
</dbReference>
<feature type="short sequence motif" description="DGA/G" evidence="4">
    <location>
        <begin position="197"/>
        <end position="199"/>
    </location>
</feature>
<keyword evidence="3 4" id="KW-0443">Lipid metabolism</keyword>
<feature type="domain" description="PNPLA" evidence="5">
    <location>
        <begin position="50"/>
        <end position="210"/>
    </location>
</feature>
<evidence type="ECO:0000256" key="2">
    <source>
        <dbReference type="ARBA" id="ARBA00022963"/>
    </source>
</evidence>
<evidence type="ECO:0000256" key="3">
    <source>
        <dbReference type="ARBA" id="ARBA00023098"/>
    </source>
</evidence>
<dbReference type="Gene3D" id="3.40.1090.10">
    <property type="entry name" value="Cytosolic phospholipase A2 catalytic domain"/>
    <property type="match status" value="2"/>
</dbReference>
<dbReference type="Proteomes" id="UP000237925">
    <property type="component" value="Chromosome"/>
</dbReference>
<dbReference type="GO" id="GO:0016787">
    <property type="term" value="F:hydrolase activity"/>
    <property type="evidence" value="ECO:0007669"/>
    <property type="project" value="UniProtKB-UniRule"/>
</dbReference>
<feature type="short sequence motif" description="GXSXG" evidence="4">
    <location>
        <begin position="81"/>
        <end position="85"/>
    </location>
</feature>
<dbReference type="PROSITE" id="PS51635">
    <property type="entry name" value="PNPLA"/>
    <property type="match status" value="1"/>
</dbReference>
<dbReference type="PANTHER" id="PTHR14226:SF76">
    <property type="entry name" value="NTE FAMILY PROTEIN RSSA"/>
    <property type="match status" value="1"/>
</dbReference>
<evidence type="ECO:0000259" key="5">
    <source>
        <dbReference type="PROSITE" id="PS51635"/>
    </source>
</evidence>
<dbReference type="InterPro" id="IPR002641">
    <property type="entry name" value="PNPLA_dom"/>
</dbReference>
<dbReference type="EMBL" id="CP027667">
    <property type="protein sequence ID" value="AVO47954.1"/>
    <property type="molecule type" value="Genomic_DNA"/>
</dbReference>
<dbReference type="InterPro" id="IPR050301">
    <property type="entry name" value="NTE"/>
</dbReference>
<evidence type="ECO:0000256" key="1">
    <source>
        <dbReference type="ARBA" id="ARBA00022801"/>
    </source>
</evidence>
<gene>
    <name evidence="6" type="ORF">C6568_00795</name>
</gene>
<proteinExistence type="predicted"/>
<dbReference type="AlphaFoldDB" id="A0A2R3Q8F5"/>
<reference evidence="6 7" key="1">
    <citation type="submission" date="2018-03" db="EMBL/GenBank/DDBJ databases">
        <title>Genome sequencing of Melaminivora sp.</title>
        <authorList>
            <person name="Kim S.-J."/>
            <person name="Heo J."/>
            <person name="Ahn J.-H."/>
            <person name="Kwon S.-W."/>
        </authorList>
    </citation>
    <scope>NUCLEOTIDE SEQUENCE [LARGE SCALE GENOMIC DNA]</scope>
    <source>
        <strain evidence="6 7">SC2-9</strain>
    </source>
</reference>
<feature type="active site" description="Nucleophile" evidence="4">
    <location>
        <position position="83"/>
    </location>
</feature>
<sequence length="354" mass="37655">MWWPASRPAPSWSARTSWVCRCSTRTACAHCCGAARDRAVLARRAPRLGLALGSGSARGWAHIGVLRALQEAGVRPDFVCGASIGALVGAAYAAGELERFAEWVHGLGMRQVWGFMDFNLSGGMLKGERLIAFWRRNFADFDIEASPLPFAAVATDLHSGAEVWLREGSIADAVRASIALPGLFTPVARADGRLLVDGGIVNPVPTSLARAMGADIVIGVDLNSDILQRHLQPLALAAAANAADQAPSEPSEPEARSGGDWMGRLKFWGAGGAAQPQVAPLPPRPSVLDVVMTSVTIMQMRITRSRMAGDPPEVVIAPNLAHLGLLDFHRADEAIEEGRRAAEAALPQLQRFAV</sequence>
<dbReference type="GO" id="GO:0016042">
    <property type="term" value="P:lipid catabolic process"/>
    <property type="evidence" value="ECO:0007669"/>
    <property type="project" value="UniProtKB-UniRule"/>
</dbReference>
<keyword evidence="1 4" id="KW-0378">Hydrolase</keyword>
<dbReference type="KEGG" id="mela:C6568_00795"/>